<keyword evidence="1" id="KW-1133">Transmembrane helix</keyword>
<dbReference type="AlphaFoldDB" id="L7M025"/>
<organism evidence="2">
    <name type="scientific">Rhipicephalus pulchellus</name>
    <name type="common">Yellow backed tick</name>
    <name type="synonym">Dermacentor pulchellus</name>
    <dbReference type="NCBI Taxonomy" id="72859"/>
    <lineage>
        <taxon>Eukaryota</taxon>
        <taxon>Metazoa</taxon>
        <taxon>Ecdysozoa</taxon>
        <taxon>Arthropoda</taxon>
        <taxon>Chelicerata</taxon>
        <taxon>Arachnida</taxon>
        <taxon>Acari</taxon>
        <taxon>Parasitiformes</taxon>
        <taxon>Ixodida</taxon>
        <taxon>Ixodoidea</taxon>
        <taxon>Ixodidae</taxon>
        <taxon>Rhipicephalinae</taxon>
        <taxon>Rhipicephalus</taxon>
        <taxon>Rhipicephalus</taxon>
    </lineage>
</organism>
<keyword evidence="1" id="KW-0812">Transmembrane</keyword>
<dbReference type="EMBL" id="GACK01007629">
    <property type="protein sequence ID" value="JAA57405.1"/>
    <property type="molecule type" value="mRNA"/>
</dbReference>
<feature type="transmembrane region" description="Helical" evidence="1">
    <location>
        <begin position="34"/>
        <end position="58"/>
    </location>
</feature>
<feature type="transmembrane region" description="Helical" evidence="1">
    <location>
        <begin position="65"/>
        <end position="86"/>
    </location>
</feature>
<evidence type="ECO:0000256" key="1">
    <source>
        <dbReference type="SAM" id="Phobius"/>
    </source>
</evidence>
<reference evidence="2" key="1">
    <citation type="submission" date="2012-11" db="EMBL/GenBank/DDBJ databases">
        <authorList>
            <person name="Lucero-Rivera Y.E."/>
            <person name="Tovar-Ramirez D."/>
        </authorList>
    </citation>
    <scope>NUCLEOTIDE SEQUENCE</scope>
    <source>
        <tissue evidence="2">Salivary gland</tissue>
    </source>
</reference>
<protein>
    <submittedName>
        <fullName evidence="2">Uncharacterized protein</fullName>
    </submittedName>
</protein>
<keyword evidence="1" id="KW-0472">Membrane</keyword>
<name>L7M025_RHIPC</name>
<proteinExistence type="evidence at transcript level"/>
<accession>L7M025</accession>
<reference evidence="2" key="2">
    <citation type="journal article" date="2015" name="J. Proteomics">
        <title>Sexual differences in the sialomes of the zebra tick, Rhipicephalus pulchellus.</title>
        <authorList>
            <person name="Tan A.W."/>
            <person name="Francischetti I.M."/>
            <person name="Slovak M."/>
            <person name="Kini R.M."/>
            <person name="Ribeiro J.M."/>
        </authorList>
    </citation>
    <scope>NUCLEOTIDE SEQUENCE</scope>
    <source>
        <tissue evidence="2">Salivary gland</tissue>
    </source>
</reference>
<sequence>MLLSATFHLCLFLSPSFSIFIFFTFVFSLSLRALSPSTFLSVSSTGYFFLYLSVVVLSPSVPFHILLYISLSLSICFPVFLSLFFLFTSTSFFPFVLVLSPSIFFPLCLPSLFTSREMCFYALFLSLYSFSHTPPSPTNQHTYPPHYHFPFQPPCSALTALVVRTLVCESWVRKFESRFGKKFFSHEVFPVVAKKFSLCKRHSRSTVQHTTKI</sequence>
<evidence type="ECO:0000313" key="2">
    <source>
        <dbReference type="EMBL" id="JAA57405.1"/>
    </source>
</evidence>
<feature type="transmembrane region" description="Helical" evidence="1">
    <location>
        <begin position="92"/>
        <end position="113"/>
    </location>
</feature>